<sequence length="59" mass="7206">EAKSLDSCQPLLKFFSLLPKNKYKKFQLMSFPMVAERTLRHCELSRAYTLRERERERER</sequence>
<accession>A0A662DA00</accession>
<comment type="caution">
    <text evidence="1">The sequence shown here is derived from an EMBL/GenBank/DDBJ whole genome shotgun (WGS) entry which is preliminary data.</text>
</comment>
<dbReference type="AlphaFoldDB" id="A0A662DA00"/>
<evidence type="ECO:0000313" key="2">
    <source>
        <dbReference type="Proteomes" id="UP000280417"/>
    </source>
</evidence>
<reference evidence="1 2" key="1">
    <citation type="submission" date="2018-06" db="EMBL/GenBank/DDBJ databases">
        <title>Extensive metabolic versatility and redundancy in microbially diverse, dynamic hydrothermal sediments.</title>
        <authorList>
            <person name="Dombrowski N."/>
            <person name="Teske A."/>
            <person name="Baker B.J."/>
        </authorList>
    </citation>
    <scope>NUCLEOTIDE SEQUENCE [LARGE SCALE GENOMIC DNA]</scope>
    <source>
        <strain evidence="1">B3_G15</strain>
    </source>
</reference>
<proteinExistence type="predicted"/>
<gene>
    <name evidence="1" type="ORF">DRJ04_08545</name>
</gene>
<name>A0A662DA00_UNCAE</name>
<protein>
    <submittedName>
        <fullName evidence="1">Uncharacterized protein</fullName>
    </submittedName>
</protein>
<dbReference type="EMBL" id="QMQA01000279">
    <property type="protein sequence ID" value="RLE11163.1"/>
    <property type="molecule type" value="Genomic_DNA"/>
</dbReference>
<evidence type="ECO:0000313" key="1">
    <source>
        <dbReference type="EMBL" id="RLE11163.1"/>
    </source>
</evidence>
<dbReference type="Proteomes" id="UP000280417">
    <property type="component" value="Unassembled WGS sequence"/>
</dbReference>
<feature type="non-terminal residue" evidence="1">
    <location>
        <position position="1"/>
    </location>
</feature>
<organism evidence="1 2">
    <name type="scientific">Aerophobetes bacterium</name>
    <dbReference type="NCBI Taxonomy" id="2030807"/>
    <lineage>
        <taxon>Bacteria</taxon>
        <taxon>Candidatus Aerophobota</taxon>
    </lineage>
</organism>